<sequence length="47" mass="5442">MDYLKEIIEKLKELAQKLIETVLGPNKEPEVELIPIPVDDPQDYYGN</sequence>
<comment type="caution">
    <text evidence="1">The sequence shown here is derived from an EMBL/GenBank/DDBJ whole genome shotgun (WGS) entry which is preliminary data.</text>
</comment>
<dbReference type="AlphaFoldDB" id="A0A086CG31"/>
<proteinExistence type="predicted"/>
<reference evidence="1 2" key="1">
    <citation type="submission" date="2014-08" db="EMBL/GenBank/DDBJ databases">
        <title>Comparative genomics reveals surprising divergence of two closely related strains of uncultivated UCYN-A cyanobacteria.</title>
        <authorList>
            <person name="Bombar D."/>
            <person name="Heller P."/>
            <person name="Sanchez-Baracaldo P."/>
            <person name="Carter B.J."/>
            <person name="Zert J.P."/>
        </authorList>
    </citation>
    <scope>NUCLEOTIDE SEQUENCE [LARGE SCALE GENOMIC DNA]</scope>
</reference>
<protein>
    <submittedName>
        <fullName evidence="1">Uncharacterized protein</fullName>
    </submittedName>
</protein>
<dbReference type="EMBL" id="JPSP01000013">
    <property type="protein sequence ID" value="KFF41145.1"/>
    <property type="molecule type" value="Genomic_DNA"/>
</dbReference>
<evidence type="ECO:0000313" key="2">
    <source>
        <dbReference type="Proteomes" id="UP000028922"/>
    </source>
</evidence>
<accession>A0A086CG31</accession>
<name>A0A086CG31_9CHRO</name>
<gene>
    <name evidence="1" type="ORF">ucyna2_01052</name>
</gene>
<evidence type="ECO:0000313" key="1">
    <source>
        <dbReference type="EMBL" id="KFF41145.1"/>
    </source>
</evidence>
<dbReference type="STRING" id="1527444.ucyna2_01052"/>
<dbReference type="Proteomes" id="UP000028922">
    <property type="component" value="Unassembled WGS sequence"/>
</dbReference>
<organism evidence="1 2">
    <name type="scientific">Candidatus Atelocyanobacterium thalassa isolate SIO64986</name>
    <dbReference type="NCBI Taxonomy" id="1527444"/>
    <lineage>
        <taxon>Bacteria</taxon>
        <taxon>Bacillati</taxon>
        <taxon>Cyanobacteriota</taxon>
        <taxon>Cyanophyceae</taxon>
        <taxon>Oscillatoriophycideae</taxon>
        <taxon>Chroococcales</taxon>
        <taxon>Aphanothecaceae</taxon>
        <taxon>Candidatus Atelocyanobacterium</taxon>
        <taxon>Candidatus Atelocyanobacterium thalassae</taxon>
    </lineage>
</organism>